<dbReference type="GO" id="GO:0006567">
    <property type="term" value="P:L-threonine catabolic process"/>
    <property type="evidence" value="ECO:0007669"/>
    <property type="project" value="TreeGrafter"/>
</dbReference>
<dbReference type="AlphaFoldDB" id="A0A9D1MHM8"/>
<evidence type="ECO:0000313" key="4">
    <source>
        <dbReference type="Proteomes" id="UP000824094"/>
    </source>
</evidence>
<proteinExistence type="inferred from homology"/>
<dbReference type="PANTHER" id="PTHR42687">
    <property type="entry name" value="L-THREONINE 3-DEHYDROGENASE"/>
    <property type="match status" value="1"/>
</dbReference>
<evidence type="ECO:0000313" key="3">
    <source>
        <dbReference type="EMBL" id="HIU60301.1"/>
    </source>
</evidence>
<gene>
    <name evidence="3" type="ORF">IAB05_02790</name>
</gene>
<dbReference type="SUPFAM" id="SSF51735">
    <property type="entry name" value="NAD(P)-binding Rossmann-fold domains"/>
    <property type="match status" value="1"/>
</dbReference>
<organism evidence="3 4">
    <name type="scientific">Candidatus Stercoripulliclostridium merdigallinarum</name>
    <dbReference type="NCBI Taxonomy" id="2840951"/>
    <lineage>
        <taxon>Bacteria</taxon>
        <taxon>Bacillati</taxon>
        <taxon>Bacillota</taxon>
        <taxon>Clostridia</taxon>
        <taxon>Eubacteriales</taxon>
        <taxon>Candidatus Stercoripulliclostridium</taxon>
    </lineage>
</organism>
<comment type="caution">
    <text evidence="3">The sequence shown here is derived from an EMBL/GenBank/DDBJ whole genome shotgun (WGS) entry which is preliminary data.</text>
</comment>
<evidence type="ECO:0000259" key="2">
    <source>
        <dbReference type="Pfam" id="PF01370"/>
    </source>
</evidence>
<reference evidence="3" key="2">
    <citation type="journal article" date="2021" name="PeerJ">
        <title>Extensive microbial diversity within the chicken gut microbiome revealed by metagenomics and culture.</title>
        <authorList>
            <person name="Gilroy R."/>
            <person name="Ravi A."/>
            <person name="Getino M."/>
            <person name="Pursley I."/>
            <person name="Horton D.L."/>
            <person name="Alikhan N.F."/>
            <person name="Baker D."/>
            <person name="Gharbi K."/>
            <person name="Hall N."/>
            <person name="Watson M."/>
            <person name="Adriaenssens E.M."/>
            <person name="Foster-Nyarko E."/>
            <person name="Jarju S."/>
            <person name="Secka A."/>
            <person name="Antonio M."/>
            <person name="Oren A."/>
            <person name="Chaudhuri R.R."/>
            <person name="La Ragione R."/>
            <person name="Hildebrand F."/>
            <person name="Pallen M.J."/>
        </authorList>
    </citation>
    <scope>NUCLEOTIDE SEQUENCE</scope>
    <source>
        <strain evidence="3">18911</strain>
    </source>
</reference>
<dbReference type="Proteomes" id="UP000824094">
    <property type="component" value="Unassembled WGS sequence"/>
</dbReference>
<dbReference type="Pfam" id="PF01370">
    <property type="entry name" value="Epimerase"/>
    <property type="match status" value="1"/>
</dbReference>
<dbReference type="InterPro" id="IPR051225">
    <property type="entry name" value="NAD(P)_epim/dehydratase"/>
</dbReference>
<dbReference type="GO" id="GO:0008743">
    <property type="term" value="F:L-threonine 3-dehydrogenase activity"/>
    <property type="evidence" value="ECO:0007669"/>
    <property type="project" value="TreeGrafter"/>
</dbReference>
<dbReference type="EMBL" id="DVNF01000083">
    <property type="protein sequence ID" value="HIU60301.1"/>
    <property type="molecule type" value="Genomic_DNA"/>
</dbReference>
<reference evidence="3" key="1">
    <citation type="submission" date="2020-10" db="EMBL/GenBank/DDBJ databases">
        <authorList>
            <person name="Gilroy R."/>
        </authorList>
    </citation>
    <scope>NUCLEOTIDE SEQUENCE</scope>
    <source>
        <strain evidence="3">18911</strain>
    </source>
</reference>
<feature type="domain" description="NAD-dependent epimerase/dehydratase" evidence="2">
    <location>
        <begin position="4"/>
        <end position="166"/>
    </location>
</feature>
<dbReference type="InterPro" id="IPR036291">
    <property type="entry name" value="NAD(P)-bd_dom_sf"/>
</dbReference>
<protein>
    <submittedName>
        <fullName evidence="3">NAD-dependent epimerase/dehydratase family protein</fullName>
    </submittedName>
</protein>
<sequence>MYTIALTGASGAMGEQTLRELMSSDKNYHVNVLLLNDAENNAFKRKAKKLYGDRLTVVTGDLVNYEDCKKLVNGSDYVMHVGALIPPRSDHNAERTRAVNFGGTVNLVKAAKECEKEPAFIYISSVAVYGNRNYLHPWGRVGDPLLPSAFDVYAATKVRAERYVMESGLKKWAILRQTAMLHKKMLMNNVKDGLMFHTSWNAPLEWSTSDDSGFLMRQIADDDVDGKCNEFWYKVYNIGGGFDSRRTGFDTFDGGFKLIGGSAESFFKPVWNIPRNFHGLWFADSDILENMFHFRHETVDDYWNLIGKTHPEYKVAKILPPALIRKLVIERLLSDENAPMKWVKEKSRAKIAAMFGSTDNIDFCPVEWKDYPLLCKGQLVDGEIDYNKIRDEKYAKENGYLLDHGYDETKPDSELDISDLQSAAAFRGGKLITADFKKGDIYTPVEWECHNGHRFKASPFVVLKAGHWCPECCMPEPWSFDLSAKKVPFFAQVWYDTHAKNENAVYYYDEYGKPQGYRLTEGQKCKI</sequence>
<dbReference type="PANTHER" id="PTHR42687:SF1">
    <property type="entry name" value="L-THREONINE 3-DEHYDROGENASE, MITOCHONDRIAL"/>
    <property type="match status" value="1"/>
</dbReference>
<dbReference type="Gene3D" id="3.40.50.720">
    <property type="entry name" value="NAD(P)-binding Rossmann-like Domain"/>
    <property type="match status" value="1"/>
</dbReference>
<dbReference type="InterPro" id="IPR001509">
    <property type="entry name" value="Epimerase_deHydtase"/>
</dbReference>
<evidence type="ECO:0000256" key="1">
    <source>
        <dbReference type="ARBA" id="ARBA00007637"/>
    </source>
</evidence>
<name>A0A9D1MHM8_9FIRM</name>
<accession>A0A9D1MHM8</accession>
<comment type="similarity">
    <text evidence="1">Belongs to the NAD(P)-dependent epimerase/dehydratase family.</text>
</comment>